<organism evidence="3 4">
    <name type="scientific">Leuconostoc pseudomesenteroides</name>
    <dbReference type="NCBI Taxonomy" id="33968"/>
    <lineage>
        <taxon>Bacteria</taxon>
        <taxon>Bacillati</taxon>
        <taxon>Bacillota</taxon>
        <taxon>Bacilli</taxon>
        <taxon>Lactobacillales</taxon>
        <taxon>Lactobacillaceae</taxon>
        <taxon>Leuconostoc</taxon>
    </lineage>
</organism>
<protein>
    <recommendedName>
        <fullName evidence="2">Phosphoesterase</fullName>
        <ecNumber evidence="2">3.1.4.-</ecNumber>
    </recommendedName>
</protein>
<name>A0A1X0VF05_LEUPS</name>
<dbReference type="Proteomes" id="UP000192288">
    <property type="component" value="Unassembled WGS sequence"/>
</dbReference>
<dbReference type="GO" id="GO:0016787">
    <property type="term" value="F:hydrolase activity"/>
    <property type="evidence" value="ECO:0007669"/>
    <property type="project" value="UniProtKB-UniRule"/>
</dbReference>
<reference evidence="3 4" key="1">
    <citation type="journal article" date="2017" name="Front. Microbiol.">
        <title>Genomic Characterization of Dairy Associated Leuconostoc Species and Diversity of Leuconostocs in Undefined Mixed Mesophilic Starter Cultures.</title>
        <authorList>
            <person name="Frantzen C.A."/>
            <person name="Kot W."/>
            <person name="Pedersen T.B."/>
            <person name="Ardo Y.M."/>
            <person name="Broadbent J.R."/>
            <person name="Neve H."/>
            <person name="Hansen L.H."/>
            <person name="Dal Bello F."/>
            <person name="Ostlie H.M."/>
            <person name="Kleppen H.P."/>
            <person name="Vogensen F.K."/>
            <person name="Holo H."/>
        </authorList>
    </citation>
    <scope>NUCLEOTIDE SEQUENCE [LARGE SCALE GENOMIC DNA]</scope>
    <source>
        <strain evidence="3 4">LMGCF08</strain>
    </source>
</reference>
<dbReference type="GO" id="GO:0046872">
    <property type="term" value="F:metal ion binding"/>
    <property type="evidence" value="ECO:0007669"/>
    <property type="project" value="UniProtKB-KW"/>
</dbReference>
<dbReference type="AlphaFoldDB" id="A0A1X0VF05"/>
<dbReference type="PANTHER" id="PTHR11124">
    <property type="entry name" value="VACUOLAR SORTING PROTEIN VPS29"/>
    <property type="match status" value="1"/>
</dbReference>
<comment type="similarity">
    <text evidence="1 2">Belongs to the metallophosphoesterase superfamily. YfcE family.</text>
</comment>
<dbReference type="RefSeq" id="WP_036067714.1">
    <property type="nucleotide sequence ID" value="NZ_MPLS01000005.1"/>
</dbReference>
<dbReference type="Pfam" id="PF12850">
    <property type="entry name" value="Metallophos_2"/>
    <property type="match status" value="1"/>
</dbReference>
<proteinExistence type="inferred from homology"/>
<evidence type="ECO:0000256" key="1">
    <source>
        <dbReference type="ARBA" id="ARBA00008950"/>
    </source>
</evidence>
<keyword evidence="2" id="KW-0479">Metal-binding</keyword>
<dbReference type="eggNOG" id="COG0622">
    <property type="taxonomic scope" value="Bacteria"/>
</dbReference>
<dbReference type="InterPro" id="IPR000979">
    <property type="entry name" value="Phosphodiesterase_MJ0936/Vps29"/>
</dbReference>
<dbReference type="EC" id="3.1.4.-" evidence="2"/>
<accession>A0A1X0VF05</accession>
<dbReference type="NCBIfam" id="TIGR00040">
    <property type="entry name" value="yfcE"/>
    <property type="match status" value="1"/>
</dbReference>
<dbReference type="SUPFAM" id="SSF56300">
    <property type="entry name" value="Metallo-dependent phosphatases"/>
    <property type="match status" value="1"/>
</dbReference>
<sequence>MSQFLIVSDIHGDRSIFLDILEHWQSQVDGIFYNGDSELSADDKVFEGVSTVIGNMDGDPDFVDARSTTIDGITFFQTHGHLYDATSLLGWANLQQMNQAADKAHAQVVLFGHTHKEGAVTYQGKLFINPGSTTIPKGLHANLGGTYAILTVSDKQYTVKFYNRRHEDLSDLTVIVAR</sequence>
<dbReference type="GeneID" id="97230031"/>
<comment type="caution">
    <text evidence="3">The sequence shown here is derived from an EMBL/GenBank/DDBJ whole genome shotgun (WGS) entry which is preliminary data.</text>
</comment>
<gene>
    <name evidence="3" type="ORF">BMR96_02240</name>
</gene>
<evidence type="ECO:0000313" key="3">
    <source>
        <dbReference type="EMBL" id="ORI98322.1"/>
    </source>
</evidence>
<dbReference type="InterPro" id="IPR029052">
    <property type="entry name" value="Metallo-depent_PP-like"/>
</dbReference>
<dbReference type="Gene3D" id="3.60.21.10">
    <property type="match status" value="1"/>
</dbReference>
<dbReference type="InterPro" id="IPR024654">
    <property type="entry name" value="Calcineurin-like_PHP_lpxH"/>
</dbReference>
<evidence type="ECO:0000313" key="4">
    <source>
        <dbReference type="Proteomes" id="UP000192288"/>
    </source>
</evidence>
<dbReference type="STRING" id="33968.BMS77_03945"/>
<evidence type="ECO:0000256" key="2">
    <source>
        <dbReference type="RuleBase" id="RU362039"/>
    </source>
</evidence>
<comment type="cofactor">
    <cofactor evidence="2">
        <name>a divalent metal cation</name>
        <dbReference type="ChEBI" id="CHEBI:60240"/>
    </cofactor>
</comment>
<dbReference type="EMBL" id="MPLS01000005">
    <property type="protein sequence ID" value="ORI98322.1"/>
    <property type="molecule type" value="Genomic_DNA"/>
</dbReference>